<accession>A0ABR9BET0</accession>
<dbReference type="InterPro" id="IPR036526">
    <property type="entry name" value="C-N_Hydrolase_sf"/>
</dbReference>
<dbReference type="PROSITE" id="PS50263">
    <property type="entry name" value="CN_HYDROLASE"/>
    <property type="match status" value="1"/>
</dbReference>
<comment type="catalytic activity">
    <reaction evidence="9">
        <text>N-terminal S-1,2-diacyl-sn-glyceryl-L-cysteinyl-[lipoprotein] + a glycerophospholipid = N-acyl-S-1,2-diacyl-sn-glyceryl-L-cysteinyl-[lipoprotein] + a 2-acyl-sn-glycero-3-phospholipid + H(+)</text>
        <dbReference type="Rhea" id="RHEA:48228"/>
        <dbReference type="Rhea" id="RHEA-COMP:14681"/>
        <dbReference type="Rhea" id="RHEA-COMP:14684"/>
        <dbReference type="ChEBI" id="CHEBI:15378"/>
        <dbReference type="ChEBI" id="CHEBI:136912"/>
        <dbReference type="ChEBI" id="CHEBI:140656"/>
        <dbReference type="ChEBI" id="CHEBI:140657"/>
        <dbReference type="ChEBI" id="CHEBI:140660"/>
        <dbReference type="EC" id="2.3.1.269"/>
    </reaction>
</comment>
<evidence type="ECO:0000256" key="3">
    <source>
        <dbReference type="ARBA" id="ARBA00022475"/>
    </source>
</evidence>
<evidence type="ECO:0000256" key="7">
    <source>
        <dbReference type="ARBA" id="ARBA00023136"/>
    </source>
</evidence>
<dbReference type="Proteomes" id="UP000603602">
    <property type="component" value="Unassembled WGS sequence"/>
</dbReference>
<keyword evidence="12" id="KW-1185">Reference proteome</keyword>
<keyword evidence="3 9" id="KW-1003">Cell membrane</keyword>
<gene>
    <name evidence="9 11" type="primary">lnt</name>
    <name evidence="11" type="ORF">IFO67_16390</name>
</gene>
<proteinExistence type="inferred from homology"/>
<keyword evidence="7 9" id="KW-0472">Membrane</keyword>
<dbReference type="Gene3D" id="3.60.110.10">
    <property type="entry name" value="Carbon-nitrogen hydrolase"/>
    <property type="match status" value="1"/>
</dbReference>
<name>A0ABR9BET0_9RHOO</name>
<organism evidence="11 12">
    <name type="scientific">Thauera sedimentorum</name>
    <dbReference type="NCBI Taxonomy" id="2767595"/>
    <lineage>
        <taxon>Bacteria</taxon>
        <taxon>Pseudomonadati</taxon>
        <taxon>Pseudomonadota</taxon>
        <taxon>Betaproteobacteria</taxon>
        <taxon>Rhodocyclales</taxon>
        <taxon>Zoogloeaceae</taxon>
        <taxon>Thauera</taxon>
    </lineage>
</organism>
<dbReference type="CDD" id="cd07571">
    <property type="entry name" value="ALP_N-acyl_transferase"/>
    <property type="match status" value="1"/>
</dbReference>
<dbReference type="EMBL" id="JACYTO010000002">
    <property type="protein sequence ID" value="MBD8504469.1"/>
    <property type="molecule type" value="Genomic_DNA"/>
</dbReference>
<keyword evidence="8 9" id="KW-0012">Acyltransferase</keyword>
<evidence type="ECO:0000256" key="1">
    <source>
        <dbReference type="ARBA" id="ARBA00004651"/>
    </source>
</evidence>
<dbReference type="InterPro" id="IPR003010">
    <property type="entry name" value="C-N_Hydrolase"/>
</dbReference>
<feature type="domain" description="CN hydrolase" evidence="10">
    <location>
        <begin position="221"/>
        <end position="456"/>
    </location>
</feature>
<evidence type="ECO:0000313" key="12">
    <source>
        <dbReference type="Proteomes" id="UP000603602"/>
    </source>
</evidence>
<comment type="function">
    <text evidence="9">Catalyzes the phospholipid dependent N-acylation of the N-terminal cysteine of apolipoprotein, the last step in lipoprotein maturation.</text>
</comment>
<feature type="transmembrane region" description="Helical" evidence="9">
    <location>
        <begin position="24"/>
        <end position="42"/>
    </location>
</feature>
<feature type="transmembrane region" description="Helical" evidence="9">
    <location>
        <begin position="189"/>
        <end position="208"/>
    </location>
</feature>
<comment type="similarity">
    <text evidence="2 9">Belongs to the CN hydrolase family. Apolipoprotein N-acyltransferase subfamily.</text>
</comment>
<comment type="caution">
    <text evidence="11">The sequence shown here is derived from an EMBL/GenBank/DDBJ whole genome shotgun (WGS) entry which is preliminary data.</text>
</comment>
<dbReference type="EC" id="2.3.1.269" evidence="9"/>
<dbReference type="Pfam" id="PF00795">
    <property type="entry name" value="CN_hydrolase"/>
    <property type="match status" value="1"/>
</dbReference>
<comment type="subcellular location">
    <subcellularLocation>
        <location evidence="1 9">Cell membrane</location>
        <topology evidence="1 9">Multi-pass membrane protein</topology>
    </subcellularLocation>
</comment>
<evidence type="ECO:0000256" key="6">
    <source>
        <dbReference type="ARBA" id="ARBA00022989"/>
    </source>
</evidence>
<keyword evidence="4 9" id="KW-0808">Transferase</keyword>
<dbReference type="InterPro" id="IPR004563">
    <property type="entry name" value="Apolipo_AcylTrfase"/>
</dbReference>
<evidence type="ECO:0000256" key="2">
    <source>
        <dbReference type="ARBA" id="ARBA00010065"/>
    </source>
</evidence>
<dbReference type="RefSeq" id="WP_187719206.1">
    <property type="nucleotide sequence ID" value="NZ_JACTAH010000002.1"/>
</dbReference>
<sequence length="496" mass="52848">MRTRVLLAFVAGAASVLAHAPFGIFPLALVSLAALAFLLGQARGGRRGFVLGFAWGLGAFLVGVSWLFIALQRYGGMPVPLAALAILLFCSLLAIFPAIAGALFVRLRPAGVMAQSVLFGALWLLMEWARGWVFTGFPWLSVGYTQTPPSPLAGFAPLLGVYGVGGLLALLSGLLAFSPWRRLRTALPAVLTLGLVLSGGVLLTRVAWTAPTGEFVRVALLQTNIEQDLKWRPDHLREWLRVNVEMVAASQADLVVLPEGAAPLLIHHLPEGYLDLLAESLREPGANLILGTFTTDGAGGVLNSAISLGASPGQHYAKHHLVPFGEFSPPLFGWVYRLVNIPMSDQVRGATAQPPMLLGGQKVAVNICFEDLFGDELRAALPEAGLMLNMSNLAWFGDSLALPQHLQVARMRALEAGRPMLRATNTGATAVIRPDGGIQSVLPAMTRGILHAEVRAHHGLTPYARWGDAPVVLLAGLYGMLVAGCMTCRPRAAKCQ</sequence>
<evidence type="ECO:0000256" key="9">
    <source>
        <dbReference type="HAMAP-Rule" id="MF_01148"/>
    </source>
</evidence>
<reference evidence="12" key="1">
    <citation type="submission" date="2023-07" db="EMBL/GenBank/DDBJ databases">
        <title>Thauera sp. CAU 1555 isolated from sand of Yaerae Beach.</title>
        <authorList>
            <person name="Kim W."/>
        </authorList>
    </citation>
    <scope>NUCLEOTIDE SEQUENCE [LARGE SCALE GENOMIC DNA]</scope>
    <source>
        <strain evidence="12">CAU 1555</strain>
    </source>
</reference>
<evidence type="ECO:0000256" key="5">
    <source>
        <dbReference type="ARBA" id="ARBA00022692"/>
    </source>
</evidence>
<dbReference type="PANTHER" id="PTHR38686:SF1">
    <property type="entry name" value="APOLIPOPROTEIN N-ACYLTRANSFERASE"/>
    <property type="match status" value="1"/>
</dbReference>
<dbReference type="SUPFAM" id="SSF56317">
    <property type="entry name" value="Carbon-nitrogen hydrolase"/>
    <property type="match status" value="1"/>
</dbReference>
<dbReference type="Pfam" id="PF20154">
    <property type="entry name" value="LNT_N"/>
    <property type="match status" value="1"/>
</dbReference>
<protein>
    <recommendedName>
        <fullName evidence="9">Apolipoprotein N-acyltransferase</fullName>
        <shortName evidence="9">ALP N-acyltransferase</shortName>
        <ecNumber evidence="9">2.3.1.269</ecNumber>
    </recommendedName>
</protein>
<keyword evidence="6 9" id="KW-1133">Transmembrane helix</keyword>
<evidence type="ECO:0000313" key="11">
    <source>
        <dbReference type="EMBL" id="MBD8504469.1"/>
    </source>
</evidence>
<evidence type="ECO:0000259" key="10">
    <source>
        <dbReference type="PROSITE" id="PS50263"/>
    </source>
</evidence>
<feature type="transmembrane region" description="Helical" evidence="9">
    <location>
        <begin position="49"/>
        <end position="69"/>
    </location>
</feature>
<dbReference type="InterPro" id="IPR045378">
    <property type="entry name" value="LNT_N"/>
</dbReference>
<feature type="transmembrane region" description="Helical" evidence="9">
    <location>
        <begin position="81"/>
        <end position="105"/>
    </location>
</feature>
<feature type="transmembrane region" description="Helical" evidence="9">
    <location>
        <begin position="152"/>
        <end position="177"/>
    </location>
</feature>
<dbReference type="PANTHER" id="PTHR38686">
    <property type="entry name" value="APOLIPOPROTEIN N-ACYLTRANSFERASE"/>
    <property type="match status" value="1"/>
</dbReference>
<evidence type="ECO:0000256" key="8">
    <source>
        <dbReference type="ARBA" id="ARBA00023315"/>
    </source>
</evidence>
<evidence type="ECO:0000256" key="4">
    <source>
        <dbReference type="ARBA" id="ARBA00022679"/>
    </source>
</evidence>
<feature type="transmembrane region" description="Helical" evidence="9">
    <location>
        <begin position="117"/>
        <end position="140"/>
    </location>
</feature>
<keyword evidence="5 9" id="KW-0812">Transmembrane</keyword>
<comment type="pathway">
    <text evidence="9">Protein modification; lipoprotein biosynthesis (N-acyl transfer).</text>
</comment>
<dbReference type="NCBIfam" id="TIGR00546">
    <property type="entry name" value="lnt"/>
    <property type="match status" value="1"/>
</dbReference>
<dbReference type="HAMAP" id="MF_01148">
    <property type="entry name" value="Lnt"/>
    <property type="match status" value="1"/>
</dbReference>